<dbReference type="EMBL" id="CATQJA010001667">
    <property type="protein sequence ID" value="CAJ0568123.1"/>
    <property type="molecule type" value="Genomic_DNA"/>
</dbReference>
<reference evidence="2" key="1">
    <citation type="submission" date="2023-06" db="EMBL/GenBank/DDBJ databases">
        <authorList>
            <person name="Delattre M."/>
        </authorList>
    </citation>
    <scope>NUCLEOTIDE SEQUENCE</scope>
    <source>
        <strain evidence="2">AF72</strain>
    </source>
</reference>
<evidence type="ECO:0000313" key="3">
    <source>
        <dbReference type="Proteomes" id="UP001177023"/>
    </source>
</evidence>
<accession>A0AA36CHF3</accession>
<organism evidence="2 3">
    <name type="scientific">Mesorhabditis spiculigera</name>
    <dbReference type="NCBI Taxonomy" id="96644"/>
    <lineage>
        <taxon>Eukaryota</taxon>
        <taxon>Metazoa</taxon>
        <taxon>Ecdysozoa</taxon>
        <taxon>Nematoda</taxon>
        <taxon>Chromadorea</taxon>
        <taxon>Rhabditida</taxon>
        <taxon>Rhabditina</taxon>
        <taxon>Rhabditomorpha</taxon>
        <taxon>Rhabditoidea</taxon>
        <taxon>Rhabditidae</taxon>
        <taxon>Mesorhabditinae</taxon>
        <taxon>Mesorhabditis</taxon>
    </lineage>
</organism>
<sequence>IPTLPELEKTLALRTTEIRHVKQYQAKLYAQLGEATAQNRVLKDELEELRLVERNTVTID</sequence>
<name>A0AA36CHF3_9BILA</name>
<feature type="non-terminal residue" evidence="2">
    <location>
        <position position="60"/>
    </location>
</feature>
<proteinExistence type="predicted"/>
<evidence type="ECO:0000313" key="2">
    <source>
        <dbReference type="EMBL" id="CAJ0568124.1"/>
    </source>
</evidence>
<protein>
    <submittedName>
        <fullName evidence="2">Uncharacterized protein</fullName>
    </submittedName>
</protein>
<dbReference type="EMBL" id="CATQJA010001668">
    <property type="protein sequence ID" value="CAJ0568124.1"/>
    <property type="molecule type" value="Genomic_DNA"/>
</dbReference>
<dbReference type="Proteomes" id="UP001177023">
    <property type="component" value="Unassembled WGS sequence"/>
</dbReference>
<comment type="caution">
    <text evidence="2">The sequence shown here is derived from an EMBL/GenBank/DDBJ whole genome shotgun (WGS) entry which is preliminary data.</text>
</comment>
<evidence type="ECO:0000313" key="1">
    <source>
        <dbReference type="EMBL" id="CAJ0568123.1"/>
    </source>
</evidence>
<dbReference type="AlphaFoldDB" id="A0AA36CHF3"/>
<keyword evidence="3" id="KW-1185">Reference proteome</keyword>
<feature type="non-terminal residue" evidence="2">
    <location>
        <position position="1"/>
    </location>
</feature>
<gene>
    <name evidence="1" type="ORF">MSPICULIGERA_LOCUS6650</name>
    <name evidence="2" type="ORF">MSPICULIGERA_LOCUS6651</name>
</gene>